<dbReference type="Proteomes" id="UP000032564">
    <property type="component" value="Unassembled WGS sequence"/>
</dbReference>
<evidence type="ECO:0000313" key="1">
    <source>
        <dbReference type="EMBL" id="KJF71428.1"/>
    </source>
</evidence>
<organism evidence="1 2">
    <name type="scientific">Agrobacterium arsenijevicii</name>
    <dbReference type="NCBI Taxonomy" id="1585697"/>
    <lineage>
        <taxon>Bacteria</taxon>
        <taxon>Pseudomonadati</taxon>
        <taxon>Pseudomonadota</taxon>
        <taxon>Alphaproteobacteria</taxon>
        <taxon>Hyphomicrobiales</taxon>
        <taxon>Rhizobiaceae</taxon>
        <taxon>Rhizobium/Agrobacterium group</taxon>
        <taxon>Agrobacterium</taxon>
    </lineage>
</organism>
<proteinExistence type="predicted"/>
<comment type="caution">
    <text evidence="1">The sequence shown here is derived from an EMBL/GenBank/DDBJ whole genome shotgun (WGS) entry which is preliminary data.</text>
</comment>
<reference evidence="1 2" key="1">
    <citation type="submission" date="2014-12" db="EMBL/GenBank/DDBJ databases">
        <authorList>
            <person name="Kuzmanovic N."/>
            <person name="Pulawska J."/>
            <person name="Obradovic A."/>
        </authorList>
    </citation>
    <scope>NUCLEOTIDE SEQUENCE [LARGE SCALE GENOMIC DNA]</scope>
    <source>
        <strain evidence="1 2">KFB 330</strain>
    </source>
</reference>
<gene>
    <name evidence="1" type="ORF">RP75_21110</name>
</gene>
<keyword evidence="2" id="KW-1185">Reference proteome</keyword>
<protein>
    <submittedName>
        <fullName evidence="1">Uncharacterized protein</fullName>
    </submittedName>
</protein>
<sequence>MQRLAASSARVGALSDGPKWQRLLPGQFHKQTPDSAKTNHSATLFRVRQEGKHTRLDPERGQTRFSCVRLGTIEMCQFEMQMLRGYEAPDVAAQRKTETLQLDQNEGAPIKGGRSKITFERWVRVAQPLRKQFLLCGKGRDRLFAQSGQPIVEPSQVL</sequence>
<dbReference type="EMBL" id="JWIT01000017">
    <property type="protein sequence ID" value="KJF71428.1"/>
    <property type="molecule type" value="Genomic_DNA"/>
</dbReference>
<accession>A0ABR5D2Y7</accession>
<evidence type="ECO:0000313" key="2">
    <source>
        <dbReference type="Proteomes" id="UP000032564"/>
    </source>
</evidence>
<name>A0ABR5D2Y7_9HYPH</name>